<protein>
    <submittedName>
        <fullName evidence="2">DUF2474 domain-containing protein</fullName>
    </submittedName>
</protein>
<proteinExistence type="predicted"/>
<evidence type="ECO:0000256" key="1">
    <source>
        <dbReference type="SAM" id="Phobius"/>
    </source>
</evidence>
<dbReference type="EMBL" id="JAAMRF010000007">
    <property type="protein sequence ID" value="MBA1274575.1"/>
    <property type="molecule type" value="Genomic_DNA"/>
</dbReference>
<name>A0ABR5Z340_9GAMM</name>
<keyword evidence="1" id="KW-0472">Membrane</keyword>
<keyword evidence="1" id="KW-0812">Transmembrane</keyword>
<organism evidence="2 3">
    <name type="scientific">Stutzerimonas azotifigens</name>
    <dbReference type="NCBI Taxonomy" id="291995"/>
    <lineage>
        <taxon>Bacteria</taxon>
        <taxon>Pseudomonadati</taxon>
        <taxon>Pseudomonadota</taxon>
        <taxon>Gammaproteobacteria</taxon>
        <taxon>Pseudomonadales</taxon>
        <taxon>Pseudomonadaceae</taxon>
        <taxon>Stutzerimonas</taxon>
    </lineage>
</organism>
<keyword evidence="3" id="KW-1185">Reference proteome</keyword>
<dbReference type="RefSeq" id="WP_181071798.1">
    <property type="nucleotide sequence ID" value="NZ_JAAMRF010000007.1"/>
</dbReference>
<dbReference type="InterPro" id="IPR018895">
    <property type="entry name" value="DUF2474"/>
</dbReference>
<accession>A0ABR5Z340</accession>
<feature type="transmembrane region" description="Helical" evidence="1">
    <location>
        <begin position="20"/>
        <end position="43"/>
    </location>
</feature>
<keyword evidence="1" id="KW-1133">Transmembrane helix</keyword>
<evidence type="ECO:0000313" key="2">
    <source>
        <dbReference type="EMBL" id="MBA1274575.1"/>
    </source>
</evidence>
<reference evidence="2 3" key="1">
    <citation type="submission" date="2020-02" db="EMBL/GenBank/DDBJ databases">
        <title>Synteny-based analysis reveals conserved mechanism for high triclosan tolerance in Pseudomonas, as well as instances of horizontal transfer.</title>
        <authorList>
            <person name="Mcfarland A.G."/>
            <person name="Bertucci H.K."/>
            <person name="Litmann E."/>
            <person name="Shen J."/>
            <person name="Huttenhower C."/>
            <person name="Hartmann E.M."/>
        </authorList>
    </citation>
    <scope>NUCLEOTIDE SEQUENCE [LARGE SCALE GENOMIC DNA]</scope>
    <source>
        <strain evidence="2 3">115A1</strain>
    </source>
</reference>
<sequence>MKPDDKGSQEQKPLWQRMAWLVGLWGASVLALGAVAYVIRLFMSAAGLTS</sequence>
<dbReference type="Pfam" id="PF10617">
    <property type="entry name" value="DUF2474"/>
    <property type="match status" value="1"/>
</dbReference>
<gene>
    <name evidence="2" type="ORF">G7026_14545</name>
</gene>
<evidence type="ECO:0000313" key="3">
    <source>
        <dbReference type="Proteomes" id="UP000786387"/>
    </source>
</evidence>
<comment type="caution">
    <text evidence="2">The sequence shown here is derived from an EMBL/GenBank/DDBJ whole genome shotgun (WGS) entry which is preliminary data.</text>
</comment>
<dbReference type="Proteomes" id="UP000786387">
    <property type="component" value="Unassembled WGS sequence"/>
</dbReference>